<proteinExistence type="predicted"/>
<dbReference type="Gene3D" id="3.40.50.10170">
    <property type="match status" value="1"/>
</dbReference>
<dbReference type="RefSeq" id="WP_242403745.1">
    <property type="nucleotide sequence ID" value="NZ_BAVZ01000004.1"/>
</dbReference>
<dbReference type="EMBL" id="BAVZ01000004">
    <property type="protein sequence ID" value="GAF07639.1"/>
    <property type="molecule type" value="Genomic_DNA"/>
</dbReference>
<dbReference type="Gene3D" id="3.30.1180.10">
    <property type="match status" value="1"/>
</dbReference>
<evidence type="ECO:0000256" key="1">
    <source>
        <dbReference type="ARBA" id="ARBA00023121"/>
    </source>
</evidence>
<protein>
    <submittedName>
        <fullName evidence="2">DegV family protein</fullName>
    </submittedName>
</protein>
<dbReference type="InterPro" id="IPR050270">
    <property type="entry name" value="DegV_domain_contain"/>
</dbReference>
<keyword evidence="1" id="KW-0446">Lipid-binding</keyword>
<evidence type="ECO:0000313" key="2">
    <source>
        <dbReference type="EMBL" id="GAF07639.1"/>
    </source>
</evidence>
<sequence>MAIKIITDSGSDLPQEYVEKFDISIIKLAVHFENEKAHEDMDTETFYAKMRESKELPTTASPSPMQFLEKFKEVEEGTDILVISMSSNISSTYQTAMIAKEMYEDEGHTNKIEVIDSKTFSGGLSLVVAMAAKWSESCSCIVELKDKVNHYIKGVSAFFTLDTLENVMKGGRLSRISGTVASVMNIKLLLKISEEGTVEVMGKTRGIQKAITSLLARLEEKQHDYEKAVIAIVHSNCEKRALEVKNRILEKHPFKEVLFSNMGPLWELMRAKVELDWLFNHDSDTRYIEEENPG</sequence>
<dbReference type="InterPro" id="IPR043168">
    <property type="entry name" value="DegV_C"/>
</dbReference>
<dbReference type="SUPFAM" id="SSF82549">
    <property type="entry name" value="DAK1/DegV-like"/>
    <property type="match status" value="1"/>
</dbReference>
<dbReference type="InterPro" id="IPR003797">
    <property type="entry name" value="DegV"/>
</dbReference>
<comment type="caution">
    <text evidence="2">The sequence shown here is derived from an EMBL/GenBank/DDBJ whole genome shotgun (WGS) entry which is preliminary data.</text>
</comment>
<dbReference type="PANTHER" id="PTHR33434">
    <property type="entry name" value="DEGV DOMAIN-CONTAINING PROTEIN DR_1986-RELATED"/>
    <property type="match status" value="1"/>
</dbReference>
<gene>
    <name evidence="2" type="ORF">JCM16418_1667</name>
</gene>
<dbReference type="AlphaFoldDB" id="W7YZ36"/>
<dbReference type="GO" id="GO:0008289">
    <property type="term" value="F:lipid binding"/>
    <property type="evidence" value="ECO:0007669"/>
    <property type="project" value="UniProtKB-KW"/>
</dbReference>
<dbReference type="PROSITE" id="PS51482">
    <property type="entry name" value="DEGV"/>
    <property type="match status" value="1"/>
</dbReference>
<dbReference type="Proteomes" id="UP000019364">
    <property type="component" value="Unassembled WGS sequence"/>
</dbReference>
<accession>W7YZ36</accession>
<organism evidence="2 3">
    <name type="scientific">Paenibacillus pini JCM 16418</name>
    <dbReference type="NCBI Taxonomy" id="1236976"/>
    <lineage>
        <taxon>Bacteria</taxon>
        <taxon>Bacillati</taxon>
        <taxon>Bacillota</taxon>
        <taxon>Bacilli</taxon>
        <taxon>Bacillales</taxon>
        <taxon>Paenibacillaceae</taxon>
        <taxon>Paenibacillus</taxon>
    </lineage>
</organism>
<reference evidence="2 3" key="1">
    <citation type="journal article" date="2014" name="Genome Announc.">
        <title>Draft Genome Sequence of Paenibacillus pini JCM 16418T, Isolated from the Rhizosphere of Pine Tree.</title>
        <authorList>
            <person name="Yuki M."/>
            <person name="Oshima K."/>
            <person name="Suda W."/>
            <person name="Oshida Y."/>
            <person name="Kitamura K."/>
            <person name="Iida Y."/>
            <person name="Hattori M."/>
            <person name="Ohkuma M."/>
        </authorList>
    </citation>
    <scope>NUCLEOTIDE SEQUENCE [LARGE SCALE GENOMIC DNA]</scope>
    <source>
        <strain evidence="2 3">JCM 16418</strain>
    </source>
</reference>
<evidence type="ECO:0000313" key="3">
    <source>
        <dbReference type="Proteomes" id="UP000019364"/>
    </source>
</evidence>
<dbReference type="NCBIfam" id="TIGR00762">
    <property type="entry name" value="DegV"/>
    <property type="match status" value="1"/>
</dbReference>
<dbReference type="STRING" id="1236976.JCM16418_1667"/>
<dbReference type="eggNOG" id="COG1307">
    <property type="taxonomic scope" value="Bacteria"/>
</dbReference>
<dbReference type="Pfam" id="PF02645">
    <property type="entry name" value="DegV"/>
    <property type="match status" value="1"/>
</dbReference>
<keyword evidence="3" id="KW-1185">Reference proteome</keyword>
<dbReference type="PANTHER" id="PTHR33434:SF2">
    <property type="entry name" value="FATTY ACID-BINDING PROTEIN TM_1468"/>
    <property type="match status" value="1"/>
</dbReference>
<name>W7YZ36_9BACL</name>